<dbReference type="Gene3D" id="3.30.560.10">
    <property type="entry name" value="Glucose Oxidase, domain 3"/>
    <property type="match status" value="1"/>
</dbReference>
<evidence type="ECO:0000259" key="5">
    <source>
        <dbReference type="PROSITE" id="PS00624"/>
    </source>
</evidence>
<keyword evidence="2 3" id="KW-0274">FAD</keyword>
<dbReference type="Proteomes" id="UP001201262">
    <property type="component" value="Unassembled WGS sequence"/>
</dbReference>
<evidence type="ECO:0000259" key="4">
    <source>
        <dbReference type="PROSITE" id="PS00623"/>
    </source>
</evidence>
<feature type="binding site" evidence="2">
    <location>
        <begin position="20"/>
        <end position="21"/>
    </location>
    <ligand>
        <name>FAD</name>
        <dbReference type="ChEBI" id="CHEBI:57692"/>
    </ligand>
</feature>
<dbReference type="InterPro" id="IPR036188">
    <property type="entry name" value="FAD/NAD-bd_sf"/>
</dbReference>
<keyword evidence="7" id="KW-1185">Reference proteome</keyword>
<dbReference type="GO" id="GO:0050660">
    <property type="term" value="F:flavin adenine dinucleotide binding"/>
    <property type="evidence" value="ECO:0007669"/>
    <property type="project" value="InterPro"/>
</dbReference>
<evidence type="ECO:0000313" key="7">
    <source>
        <dbReference type="Proteomes" id="UP001201262"/>
    </source>
</evidence>
<dbReference type="InterPro" id="IPR012132">
    <property type="entry name" value="GMC_OxRdtase"/>
</dbReference>
<comment type="caution">
    <text evidence="6">The sequence shown here is derived from an EMBL/GenBank/DDBJ whole genome shotgun (WGS) entry which is preliminary data.</text>
</comment>
<feature type="binding site" evidence="2">
    <location>
        <begin position="101"/>
        <end position="104"/>
    </location>
    <ligand>
        <name>FAD</name>
        <dbReference type="ChEBI" id="CHEBI:57692"/>
    </ligand>
</feature>
<dbReference type="Pfam" id="PF00732">
    <property type="entry name" value="GMC_oxred_N"/>
    <property type="match status" value="1"/>
</dbReference>
<dbReference type="InterPro" id="IPR007867">
    <property type="entry name" value="GMC_OxRtase_C"/>
</dbReference>
<evidence type="ECO:0000256" key="2">
    <source>
        <dbReference type="PIRSR" id="PIRSR000137-2"/>
    </source>
</evidence>
<dbReference type="AlphaFoldDB" id="A0AAD4PY00"/>
<feature type="binding site" evidence="2">
    <location>
        <begin position="537"/>
        <end position="538"/>
    </location>
    <ligand>
        <name>FAD</name>
        <dbReference type="ChEBI" id="CHEBI:57692"/>
    </ligand>
</feature>
<evidence type="ECO:0000313" key="6">
    <source>
        <dbReference type="EMBL" id="KAH8697199.1"/>
    </source>
</evidence>
<dbReference type="Pfam" id="PF05199">
    <property type="entry name" value="GMC_oxred_C"/>
    <property type="match status" value="1"/>
</dbReference>
<dbReference type="PANTHER" id="PTHR11552">
    <property type="entry name" value="GLUCOSE-METHANOL-CHOLINE GMC OXIDOREDUCTASE"/>
    <property type="match status" value="1"/>
</dbReference>
<dbReference type="Gene3D" id="3.50.50.60">
    <property type="entry name" value="FAD/NAD(P)-binding domain"/>
    <property type="match status" value="1"/>
</dbReference>
<dbReference type="GeneID" id="70246367"/>
<dbReference type="PANTHER" id="PTHR11552:SF78">
    <property type="entry name" value="GLUCOSE-METHANOL-CHOLINE OXIDOREDUCTASE N-TERMINAL DOMAIN-CONTAINING PROTEIN"/>
    <property type="match status" value="1"/>
</dbReference>
<dbReference type="EMBL" id="JAJTJA010000006">
    <property type="protein sequence ID" value="KAH8697199.1"/>
    <property type="molecule type" value="Genomic_DNA"/>
</dbReference>
<gene>
    <name evidence="6" type="ORF">BGW36DRAFT_378188</name>
</gene>
<dbReference type="InterPro" id="IPR000172">
    <property type="entry name" value="GMC_OxRdtase_N"/>
</dbReference>
<dbReference type="PROSITE" id="PS00623">
    <property type="entry name" value="GMC_OXRED_1"/>
    <property type="match status" value="1"/>
</dbReference>
<dbReference type="RefSeq" id="XP_046071900.1">
    <property type="nucleotide sequence ID" value="XM_046216080.1"/>
</dbReference>
<organism evidence="6 7">
    <name type="scientific">Talaromyces proteolyticus</name>
    <dbReference type="NCBI Taxonomy" id="1131652"/>
    <lineage>
        <taxon>Eukaryota</taxon>
        <taxon>Fungi</taxon>
        <taxon>Dikarya</taxon>
        <taxon>Ascomycota</taxon>
        <taxon>Pezizomycotina</taxon>
        <taxon>Eurotiomycetes</taxon>
        <taxon>Eurotiomycetidae</taxon>
        <taxon>Eurotiales</taxon>
        <taxon>Trichocomaceae</taxon>
        <taxon>Talaromyces</taxon>
        <taxon>Talaromyces sect. Bacilispori</taxon>
    </lineage>
</organism>
<dbReference type="SUPFAM" id="SSF51905">
    <property type="entry name" value="FAD/NAD(P)-binding domain"/>
    <property type="match status" value="1"/>
</dbReference>
<feature type="domain" description="Glucose-methanol-choline oxidoreductase N-terminal" evidence="5">
    <location>
        <begin position="275"/>
        <end position="289"/>
    </location>
</feature>
<dbReference type="PROSITE" id="PS00624">
    <property type="entry name" value="GMC_OXRED_2"/>
    <property type="match status" value="1"/>
</dbReference>
<dbReference type="SUPFAM" id="SSF54373">
    <property type="entry name" value="FAD-linked reductases, C-terminal domain"/>
    <property type="match status" value="1"/>
</dbReference>
<proteinExistence type="inferred from homology"/>
<comment type="cofactor">
    <cofactor evidence="2">
        <name>FAD</name>
        <dbReference type="ChEBI" id="CHEBI:57692"/>
    </cofactor>
</comment>
<dbReference type="GO" id="GO:0016614">
    <property type="term" value="F:oxidoreductase activity, acting on CH-OH group of donors"/>
    <property type="evidence" value="ECO:0007669"/>
    <property type="project" value="InterPro"/>
</dbReference>
<evidence type="ECO:0000256" key="3">
    <source>
        <dbReference type="RuleBase" id="RU003968"/>
    </source>
</evidence>
<dbReference type="PIRSF" id="PIRSF000137">
    <property type="entry name" value="Alcohol_oxidase"/>
    <property type="match status" value="1"/>
</dbReference>
<feature type="binding site" evidence="2">
    <location>
        <position position="235"/>
    </location>
    <ligand>
        <name>FAD</name>
        <dbReference type="ChEBI" id="CHEBI:57692"/>
    </ligand>
</feature>
<comment type="similarity">
    <text evidence="1 3">Belongs to the GMC oxidoreductase family.</text>
</comment>
<protein>
    <submittedName>
        <fullName evidence="6">Choline dehydrogenase</fullName>
    </submittedName>
</protein>
<feature type="domain" description="Glucose-methanol-choline oxidoreductase N-terminal" evidence="4">
    <location>
        <begin position="91"/>
        <end position="114"/>
    </location>
</feature>
<keyword evidence="3" id="KW-0285">Flavoprotein</keyword>
<sequence length="612" mass="66883">MLKAGSVPKEADVVVVGGGTTGIVVATRLAKADPRLSIVILEQGVNVRNDPQIINPALYLTNIRPDSKTATFHKSEPSKDIAGREIIVPSGRCLGGGSAINFMVYSRPQSIDFDDWKTDGWRSSDMIPFLRKYENFQDTDPGINEQLHGYQGELSVSPGTNAQPAFQDDFFKACKDVGIEKTADVQDLKTSNAVGKWNMWIDRNTGLRQDVAHRYLFPTIDQANTSLQVATDIKVARILFDNNKVASGVEYLTSGDVKGQPQVIRATKLVVLASGALGSPPILERSGIGGKGTLDKLNIPLVSNLPGVGSCYQDHNVIFYPYKSTAGKDETLDGVLSGRLRFEEAFQAKLSNPKRYILGWNGLDCVGKLRPSKSDVASFSPALQQAWEKDFEPRPERPLMLISTLAAYPGDHSGIEDGQYFCCGPYTPYPYSRGSVHIKSKSAFEEPEFHCGFLSDPLDLEKSVWGYKLQRDIVRRMSHYRGPLQAGHPTFPSGSKADYDSVDKASTAQGYPVPIKYSKEDDEVIATFIRERIQTTWHSMGTCAMKPRESNGVVDENLNVYGVANLKVVDLSICPSNVSANTYATALAIGEKAASLIAKGLGIPYSIQPTAN</sequence>
<name>A0AAD4PY00_9EURO</name>
<evidence type="ECO:0000256" key="1">
    <source>
        <dbReference type="ARBA" id="ARBA00010790"/>
    </source>
</evidence>
<reference evidence="6" key="1">
    <citation type="submission" date="2021-12" db="EMBL/GenBank/DDBJ databases">
        <title>Convergent genome expansion in fungi linked to evolution of root-endophyte symbiosis.</title>
        <authorList>
            <consortium name="DOE Joint Genome Institute"/>
            <person name="Ke Y.-H."/>
            <person name="Bonito G."/>
            <person name="Liao H.-L."/>
            <person name="Looney B."/>
            <person name="Rojas-Flechas A."/>
            <person name="Nash J."/>
            <person name="Hameed K."/>
            <person name="Schadt C."/>
            <person name="Martin F."/>
            <person name="Crous P.W."/>
            <person name="Miettinen O."/>
            <person name="Magnuson J.K."/>
            <person name="Labbe J."/>
            <person name="Jacobson D."/>
            <person name="Doktycz M.J."/>
            <person name="Veneault-Fourrey C."/>
            <person name="Kuo A."/>
            <person name="Mondo S."/>
            <person name="Calhoun S."/>
            <person name="Riley R."/>
            <person name="Ohm R."/>
            <person name="LaButti K."/>
            <person name="Andreopoulos B."/>
            <person name="Pangilinan J."/>
            <person name="Nolan M."/>
            <person name="Tritt A."/>
            <person name="Clum A."/>
            <person name="Lipzen A."/>
            <person name="Daum C."/>
            <person name="Barry K."/>
            <person name="Grigoriev I.V."/>
            <person name="Vilgalys R."/>
        </authorList>
    </citation>
    <scope>NUCLEOTIDE SEQUENCE</scope>
    <source>
        <strain evidence="6">PMI_201</strain>
    </source>
</reference>
<accession>A0AAD4PY00</accession>